<dbReference type="PANTHER" id="PTHR33406">
    <property type="entry name" value="MEMBRANE PROTEIN MJ1562-RELATED"/>
    <property type="match status" value="1"/>
</dbReference>
<evidence type="ECO:0000256" key="2">
    <source>
        <dbReference type="ARBA" id="ARBA00010157"/>
    </source>
</evidence>
<evidence type="ECO:0000256" key="6">
    <source>
        <dbReference type="ARBA" id="ARBA00023136"/>
    </source>
</evidence>
<keyword evidence="10" id="KW-1185">Reference proteome</keyword>
<name>A0A401FMH8_9LACO</name>
<keyword evidence="4 7" id="KW-0812">Transmembrane</keyword>
<evidence type="ECO:0000256" key="7">
    <source>
        <dbReference type="SAM" id="Phobius"/>
    </source>
</evidence>
<dbReference type="Pfam" id="PF03176">
    <property type="entry name" value="MMPL"/>
    <property type="match status" value="1"/>
</dbReference>
<evidence type="ECO:0000259" key="8">
    <source>
        <dbReference type="Pfam" id="PF03176"/>
    </source>
</evidence>
<feature type="transmembrane region" description="Helical" evidence="7">
    <location>
        <begin position="140"/>
        <end position="163"/>
    </location>
</feature>
<feature type="transmembrane region" description="Helical" evidence="7">
    <location>
        <begin position="210"/>
        <end position="231"/>
    </location>
</feature>
<dbReference type="SUPFAM" id="SSF82866">
    <property type="entry name" value="Multidrug efflux transporter AcrB transmembrane domain"/>
    <property type="match status" value="1"/>
</dbReference>
<dbReference type="Proteomes" id="UP000286974">
    <property type="component" value="Unassembled WGS sequence"/>
</dbReference>
<comment type="subcellular location">
    <subcellularLocation>
        <location evidence="1">Cell membrane</location>
        <topology evidence="1">Multi-pass membrane protein</topology>
    </subcellularLocation>
</comment>
<evidence type="ECO:0000256" key="1">
    <source>
        <dbReference type="ARBA" id="ARBA00004651"/>
    </source>
</evidence>
<comment type="caution">
    <text evidence="9">The sequence shown here is derived from an EMBL/GenBank/DDBJ whole genome shotgun (WGS) entry which is preliminary data.</text>
</comment>
<proteinExistence type="inferred from homology"/>
<protein>
    <submittedName>
        <fullName evidence="9">Membrane protein</fullName>
    </submittedName>
</protein>
<reference evidence="9 10" key="1">
    <citation type="submission" date="2017-11" db="EMBL/GenBank/DDBJ databases">
        <title>Draft Genome Sequence of Lactobacillus curieae NBRC 111893 isolated from Koso, a Japanese sugar-Vegetable Fermented Beverage.</title>
        <authorList>
            <person name="Chiou T.Y."/>
            <person name="Oshima K."/>
            <person name="Suda W."/>
            <person name="Hattori M."/>
            <person name="Takahashi T."/>
        </authorList>
    </citation>
    <scope>NUCLEOTIDE SEQUENCE [LARGE SCALE GENOMIC DNA]</scope>
    <source>
        <strain evidence="9 10">NBRC111893</strain>
    </source>
</reference>
<evidence type="ECO:0000256" key="5">
    <source>
        <dbReference type="ARBA" id="ARBA00022989"/>
    </source>
</evidence>
<dbReference type="RefSeq" id="WP_125008503.1">
    <property type="nucleotide sequence ID" value="NZ_BEXA01000003.1"/>
</dbReference>
<dbReference type="EMBL" id="BEXA01000003">
    <property type="protein sequence ID" value="GAY73580.1"/>
    <property type="molecule type" value="Genomic_DNA"/>
</dbReference>
<sequence length="260" mass="28032">MKSSTFRQSIKQYLSDDKKTAKITVILKNDLNGKSALNYVAQISSQMENNFAGTTLKDAKVVVGGVPATLQNAKTISKDNFVKMAIIFAAVLIGLSMLVSGSILQATYIGIIGLITYFMSLGFTKWFSHSFLDQNQLTSVTPVILFILLFALVMNYALAVFIINRQAKQPATSDQMVTGVGKIGTTIMLAMLVGIIGSASLAVTGVLTMIQLAVGLVFGIVIIGIAIPVTLPGLNKLTYDNYFGNLFSFKKKHAKKSSEE</sequence>
<feature type="transmembrane region" description="Helical" evidence="7">
    <location>
        <begin position="183"/>
        <end position="203"/>
    </location>
</feature>
<evidence type="ECO:0000313" key="10">
    <source>
        <dbReference type="Proteomes" id="UP000286974"/>
    </source>
</evidence>
<accession>A0A401FMH8</accession>
<dbReference type="GO" id="GO:0005886">
    <property type="term" value="C:plasma membrane"/>
    <property type="evidence" value="ECO:0007669"/>
    <property type="project" value="UniProtKB-SubCell"/>
</dbReference>
<organism evidence="9 10">
    <name type="scientific">Lentilactobacillus kosonis</name>
    <dbReference type="NCBI Taxonomy" id="2810561"/>
    <lineage>
        <taxon>Bacteria</taxon>
        <taxon>Bacillati</taxon>
        <taxon>Bacillota</taxon>
        <taxon>Bacilli</taxon>
        <taxon>Lactobacillales</taxon>
        <taxon>Lactobacillaceae</taxon>
        <taxon>Lentilactobacillus</taxon>
    </lineage>
</organism>
<comment type="similarity">
    <text evidence="2">Belongs to the resistance-nodulation-cell division (RND) (TC 2.A.6) family. MmpL subfamily.</text>
</comment>
<evidence type="ECO:0000313" key="9">
    <source>
        <dbReference type="EMBL" id="GAY73580.1"/>
    </source>
</evidence>
<keyword evidence="5 7" id="KW-1133">Transmembrane helix</keyword>
<evidence type="ECO:0000256" key="4">
    <source>
        <dbReference type="ARBA" id="ARBA00022692"/>
    </source>
</evidence>
<dbReference type="InterPro" id="IPR004869">
    <property type="entry name" value="MMPL_dom"/>
</dbReference>
<evidence type="ECO:0000256" key="3">
    <source>
        <dbReference type="ARBA" id="ARBA00022475"/>
    </source>
</evidence>
<feature type="domain" description="Membrane transport protein MMPL" evidence="8">
    <location>
        <begin position="11"/>
        <end position="227"/>
    </location>
</feature>
<dbReference type="InterPro" id="IPR050545">
    <property type="entry name" value="Mycobact_MmpL"/>
</dbReference>
<dbReference type="PANTHER" id="PTHR33406:SF6">
    <property type="entry name" value="MEMBRANE PROTEIN YDGH-RELATED"/>
    <property type="match status" value="1"/>
</dbReference>
<gene>
    <name evidence="9" type="ORF">NBRC111893_1726</name>
</gene>
<feature type="transmembrane region" description="Helical" evidence="7">
    <location>
        <begin position="106"/>
        <end position="128"/>
    </location>
</feature>
<feature type="transmembrane region" description="Helical" evidence="7">
    <location>
        <begin position="81"/>
        <end position="100"/>
    </location>
</feature>
<dbReference type="AlphaFoldDB" id="A0A401FMH8"/>
<keyword evidence="6 7" id="KW-0472">Membrane</keyword>
<dbReference type="OrthoDB" id="9782006at2"/>
<keyword evidence="3" id="KW-1003">Cell membrane</keyword>